<sequence>MDTATRNEVKRFSQEWGARFTRFYSSFRISEYEESRLKEALVVKDEMQVAITAELIEESIIELYVAM</sequence>
<proteinExistence type="predicted"/>
<name>A0A8T1TJA8_9STRA</name>
<gene>
    <name evidence="1" type="ORF">JG687_00019338</name>
</gene>
<evidence type="ECO:0000313" key="1">
    <source>
        <dbReference type="EMBL" id="KAG6941964.1"/>
    </source>
</evidence>
<organism evidence="1 2">
    <name type="scientific">Phytophthora cactorum</name>
    <dbReference type="NCBI Taxonomy" id="29920"/>
    <lineage>
        <taxon>Eukaryota</taxon>
        <taxon>Sar</taxon>
        <taxon>Stramenopiles</taxon>
        <taxon>Oomycota</taxon>
        <taxon>Peronosporomycetes</taxon>
        <taxon>Peronosporales</taxon>
        <taxon>Peronosporaceae</taxon>
        <taxon>Phytophthora</taxon>
    </lineage>
</organism>
<dbReference type="Proteomes" id="UP000688947">
    <property type="component" value="Unassembled WGS sequence"/>
</dbReference>
<protein>
    <submittedName>
        <fullName evidence="1">Uncharacterized protein</fullName>
    </submittedName>
</protein>
<feature type="non-terminal residue" evidence="1">
    <location>
        <position position="1"/>
    </location>
</feature>
<evidence type="ECO:0000313" key="2">
    <source>
        <dbReference type="Proteomes" id="UP000688947"/>
    </source>
</evidence>
<comment type="caution">
    <text evidence="1">The sequence shown here is derived from an EMBL/GenBank/DDBJ whole genome shotgun (WGS) entry which is preliminary data.</text>
</comment>
<accession>A0A8T1TJA8</accession>
<reference evidence="1" key="1">
    <citation type="submission" date="2021-01" db="EMBL/GenBank/DDBJ databases">
        <title>Phytophthora aleatoria, a newly-described species from Pinus radiata is distinct from Phytophthora cactorum isolates based on comparative genomics.</title>
        <authorList>
            <person name="Mcdougal R."/>
            <person name="Panda P."/>
            <person name="Williams N."/>
            <person name="Studholme D.J."/>
        </authorList>
    </citation>
    <scope>NUCLEOTIDE SEQUENCE</scope>
    <source>
        <strain evidence="1">NZFS 3830</strain>
    </source>
</reference>
<dbReference type="EMBL" id="JAENGZ010003217">
    <property type="protein sequence ID" value="KAG6941964.1"/>
    <property type="molecule type" value="Genomic_DNA"/>
</dbReference>
<dbReference type="AlphaFoldDB" id="A0A8T1TJA8"/>